<feature type="transmembrane region" description="Helical" evidence="1">
    <location>
        <begin position="70"/>
        <end position="89"/>
    </location>
</feature>
<comment type="caution">
    <text evidence="2">The sequence shown here is derived from an EMBL/GenBank/DDBJ whole genome shotgun (WGS) entry which is preliminary data.</text>
</comment>
<keyword evidence="1" id="KW-0472">Membrane</keyword>
<name>A0A645CHI1_9ZZZZ</name>
<keyword evidence="1" id="KW-0812">Transmembrane</keyword>
<reference evidence="2" key="1">
    <citation type="submission" date="2019-08" db="EMBL/GenBank/DDBJ databases">
        <authorList>
            <person name="Kucharzyk K."/>
            <person name="Murdoch R.W."/>
            <person name="Higgins S."/>
            <person name="Loffler F."/>
        </authorList>
    </citation>
    <scope>NUCLEOTIDE SEQUENCE</scope>
</reference>
<dbReference type="AlphaFoldDB" id="A0A645CHI1"/>
<keyword evidence="1" id="KW-1133">Transmembrane helix</keyword>
<sequence>MSFGASIFDAVEDKGGTSGGAGVVVAILMLIAGIVSIAARSSRGGGIFVMILYAVAGLLAVNSQGVYKDLVVWGGLCFVFAVIFLLATFTHNKRKKRNDLLS</sequence>
<accession>A0A645CHI1</accession>
<dbReference type="EMBL" id="VSSQ01027252">
    <property type="protein sequence ID" value="MPM76397.1"/>
    <property type="molecule type" value="Genomic_DNA"/>
</dbReference>
<organism evidence="2">
    <name type="scientific">bioreactor metagenome</name>
    <dbReference type="NCBI Taxonomy" id="1076179"/>
    <lineage>
        <taxon>unclassified sequences</taxon>
        <taxon>metagenomes</taxon>
        <taxon>ecological metagenomes</taxon>
    </lineage>
</organism>
<feature type="transmembrane region" description="Helical" evidence="1">
    <location>
        <begin position="20"/>
        <end position="39"/>
    </location>
</feature>
<evidence type="ECO:0000313" key="2">
    <source>
        <dbReference type="EMBL" id="MPM76397.1"/>
    </source>
</evidence>
<evidence type="ECO:0000256" key="1">
    <source>
        <dbReference type="SAM" id="Phobius"/>
    </source>
</evidence>
<protein>
    <submittedName>
        <fullName evidence="2">Uncharacterized protein</fullName>
    </submittedName>
</protein>
<feature type="transmembrane region" description="Helical" evidence="1">
    <location>
        <begin position="46"/>
        <end position="64"/>
    </location>
</feature>
<gene>
    <name evidence="2" type="ORF">SDC9_123395</name>
</gene>
<proteinExistence type="predicted"/>